<dbReference type="InterPro" id="IPR051463">
    <property type="entry name" value="Peptidase_U62_metallo"/>
</dbReference>
<dbReference type="Gene3D" id="3.30.2290.10">
    <property type="entry name" value="PmbA/TldD superfamily"/>
    <property type="match status" value="1"/>
</dbReference>
<feature type="domain" description="Metalloprotease TldD/E C-terminal" evidence="6">
    <location>
        <begin position="245"/>
        <end position="481"/>
    </location>
</feature>
<accession>A0A401HBX5</accession>
<sequence length="482" mass="53277">MKSGENSRYDFYPPDPVLLEKLVEKALDKGASYAEARFHARLGDSVLMVNDRVVGGGFEIEEGVAFRVIVDGALGFASTSLLSEESLESVVDHAVSIARSSSRGFRKKVGMSEERLGQAQYSLKVKKDFRNLELEDKASIVLEYSKSLESKSVDLKAKTFSYSDEIEAKLIITSDGGNIESIIPRISIFYNIAAEHGGRRANKWGHLAGSGGLELVDELGLESMLKDDVNSLEVNLVKAEPSPKGVMDVIISPEIVGLALHESIGHPSEADRVMGREAAQAGLSYRMWLDGRIGSSKVTVADDPTIPGSYGFYLYDDEAVPARERILINKGELAELLHSRTTAYSFGVQSNGAARAMNYRSEPIVRMSNTYLKPGDMRFEELLEDVKEGIYMKSYMEWNIDEFRLVARYVGLEAYLIKNGRIVKPVRDTVLEIPTESFYSKIDGVGKDLRFYAGICGKGEPPQPLPVWMGGPHVRVRDVRVG</sequence>
<evidence type="ECO:0000259" key="7">
    <source>
        <dbReference type="Pfam" id="PF19290"/>
    </source>
</evidence>
<evidence type="ECO:0000256" key="3">
    <source>
        <dbReference type="ARBA" id="ARBA00022801"/>
    </source>
</evidence>
<dbReference type="InterPro" id="IPR035068">
    <property type="entry name" value="TldD/PmbA_N"/>
</dbReference>
<name>A0A401HBX5_AERPX</name>
<dbReference type="InterPro" id="IPR025502">
    <property type="entry name" value="TldD"/>
</dbReference>
<dbReference type="GO" id="GO:0008237">
    <property type="term" value="F:metallopeptidase activity"/>
    <property type="evidence" value="ECO:0007669"/>
    <property type="project" value="UniProtKB-KW"/>
</dbReference>
<comment type="similarity">
    <text evidence="1">Belongs to the peptidase U62 family.</text>
</comment>
<proteinExistence type="inferred from homology"/>
<dbReference type="InterPro" id="IPR002510">
    <property type="entry name" value="Metalloprtase-TldD/E_N"/>
</dbReference>
<evidence type="ECO:0000313" key="8">
    <source>
        <dbReference type="EMBL" id="GBF09872.1"/>
    </source>
</evidence>
<dbReference type="RefSeq" id="WP_243637316.1">
    <property type="nucleotide sequence ID" value="NZ_BDMD01000141.1"/>
</dbReference>
<dbReference type="InterPro" id="IPR036059">
    <property type="entry name" value="TldD/PmbA_sf"/>
</dbReference>
<evidence type="ECO:0000256" key="2">
    <source>
        <dbReference type="ARBA" id="ARBA00022670"/>
    </source>
</evidence>
<evidence type="ECO:0000256" key="4">
    <source>
        <dbReference type="ARBA" id="ARBA00023049"/>
    </source>
</evidence>
<evidence type="ECO:0000259" key="6">
    <source>
        <dbReference type="Pfam" id="PF19289"/>
    </source>
</evidence>
<dbReference type="GO" id="GO:0005829">
    <property type="term" value="C:cytosol"/>
    <property type="evidence" value="ECO:0007669"/>
    <property type="project" value="TreeGrafter"/>
</dbReference>
<dbReference type="PANTHER" id="PTHR30624">
    <property type="entry name" value="UNCHARACTERIZED PROTEIN TLDD AND PMBA"/>
    <property type="match status" value="1"/>
</dbReference>
<organism evidence="8 9">
    <name type="scientific">Aeropyrum pernix</name>
    <dbReference type="NCBI Taxonomy" id="56636"/>
    <lineage>
        <taxon>Archaea</taxon>
        <taxon>Thermoproteota</taxon>
        <taxon>Thermoprotei</taxon>
        <taxon>Desulfurococcales</taxon>
        <taxon>Desulfurococcaceae</taxon>
        <taxon>Aeropyrum</taxon>
    </lineage>
</organism>
<dbReference type="EMBL" id="BDMD01000141">
    <property type="protein sequence ID" value="GBF09872.1"/>
    <property type="molecule type" value="Genomic_DNA"/>
</dbReference>
<reference evidence="8 9" key="1">
    <citation type="submission" date="2017-02" db="EMBL/GenBank/DDBJ databases">
        <title>isolation and characterization of a novel temperate virus Aeropyrum globular virus 1 infecting hyperthermophilic archaeon Aeropyrum.</title>
        <authorList>
            <person name="Yumiya M."/>
            <person name="Yoshida T."/>
            <person name="Sako Y."/>
        </authorList>
    </citation>
    <scope>NUCLEOTIDE SEQUENCE [LARGE SCALE GENOMIC DNA]</scope>
    <source>
        <strain evidence="8 9">YK1-12-2013</strain>
    </source>
</reference>
<keyword evidence="3" id="KW-0378">Hydrolase</keyword>
<keyword evidence="4" id="KW-0482">Metalloprotease</keyword>
<dbReference type="InterPro" id="IPR045569">
    <property type="entry name" value="Metalloprtase-TldD/E_C"/>
</dbReference>
<protein>
    <submittedName>
        <fullName evidence="8">Probable peptidase</fullName>
    </submittedName>
</protein>
<dbReference type="InterPro" id="IPR045570">
    <property type="entry name" value="Metalloprtase-TldD/E_cen_dom"/>
</dbReference>
<dbReference type="SUPFAM" id="SSF111283">
    <property type="entry name" value="Putative modulator of DNA gyrase, PmbA/TldD"/>
    <property type="match status" value="1"/>
</dbReference>
<gene>
    <name evidence="8" type="ORF">apy_15970</name>
</gene>
<dbReference type="PANTHER" id="PTHR30624:SF11">
    <property type="entry name" value="ZINC-DEPENDENT PROTEASE, TLDD_PMBA FAMILY"/>
    <property type="match status" value="1"/>
</dbReference>
<dbReference type="PIRSF" id="PIRSF004919">
    <property type="entry name" value="TldD"/>
    <property type="match status" value="1"/>
</dbReference>
<dbReference type="AlphaFoldDB" id="A0A401HBX5"/>
<dbReference type="Pfam" id="PF19289">
    <property type="entry name" value="PmbA_TldD_3rd"/>
    <property type="match status" value="1"/>
</dbReference>
<dbReference type="Proteomes" id="UP000291213">
    <property type="component" value="Unassembled WGS sequence"/>
</dbReference>
<evidence type="ECO:0000259" key="5">
    <source>
        <dbReference type="Pfam" id="PF01523"/>
    </source>
</evidence>
<dbReference type="Pfam" id="PF19290">
    <property type="entry name" value="PmbA_TldD_2nd"/>
    <property type="match status" value="1"/>
</dbReference>
<feature type="domain" description="Metalloprotease TldD/E N-terminal" evidence="5">
    <location>
        <begin position="34"/>
        <end position="98"/>
    </location>
</feature>
<comment type="caution">
    <text evidence="8">The sequence shown here is derived from an EMBL/GenBank/DDBJ whole genome shotgun (WGS) entry which is preliminary data.</text>
</comment>
<dbReference type="GO" id="GO:0006508">
    <property type="term" value="P:proteolysis"/>
    <property type="evidence" value="ECO:0007669"/>
    <property type="project" value="UniProtKB-KW"/>
</dbReference>
<keyword evidence="2" id="KW-0645">Protease</keyword>
<evidence type="ECO:0000313" key="9">
    <source>
        <dbReference type="Proteomes" id="UP000291213"/>
    </source>
</evidence>
<dbReference type="Pfam" id="PF01523">
    <property type="entry name" value="PmbA_TldD_1st"/>
    <property type="match status" value="1"/>
</dbReference>
<feature type="domain" description="Metalloprotease TldD/E central" evidence="7">
    <location>
        <begin position="128"/>
        <end position="221"/>
    </location>
</feature>
<evidence type="ECO:0000256" key="1">
    <source>
        <dbReference type="ARBA" id="ARBA00005836"/>
    </source>
</evidence>